<evidence type="ECO:0000256" key="5">
    <source>
        <dbReference type="ARBA" id="ARBA00022490"/>
    </source>
</evidence>
<evidence type="ECO:0000256" key="23">
    <source>
        <dbReference type="SAM" id="MobiDB-lite"/>
    </source>
</evidence>
<dbReference type="EMBL" id="BTSY01000005">
    <property type="protein sequence ID" value="GMT28642.1"/>
    <property type="molecule type" value="Genomic_DNA"/>
</dbReference>
<comment type="catalytic activity">
    <reaction evidence="17">
        <text>a 5'-end (N(7)-methyl 5'-triphosphoguanosine)-ribonucleoside in snRNA + S-adenosyl-L-methionine = a 5'-end (N(2),N(7)-dimethyl 5'-triphosphoguanosine)-ribonucleoside in snRNA + S-adenosyl-L-homocysteine + H(+)</text>
        <dbReference type="Rhea" id="RHEA:78471"/>
        <dbReference type="Rhea" id="RHEA-COMP:19085"/>
        <dbReference type="Rhea" id="RHEA-COMP:19087"/>
        <dbReference type="ChEBI" id="CHEBI:15378"/>
        <dbReference type="ChEBI" id="CHEBI:57856"/>
        <dbReference type="ChEBI" id="CHEBI:59789"/>
        <dbReference type="ChEBI" id="CHEBI:156461"/>
        <dbReference type="ChEBI" id="CHEBI:172880"/>
    </reaction>
    <physiologicalReaction direction="left-to-right" evidence="17">
        <dbReference type="Rhea" id="RHEA:78472"/>
    </physiologicalReaction>
</comment>
<keyword evidence="10" id="KW-0805">Transcription regulation</keyword>
<evidence type="ECO:0000256" key="16">
    <source>
        <dbReference type="ARBA" id="ARBA00048763"/>
    </source>
</evidence>
<comment type="function">
    <text evidence="19">Catalyzes the 2 serial methylation steps for the conversion of the 7-monomethylguanosine (m(7)G) caps of snRNAs and snoRNAs to a 2,2,7-trimethylguanosine (m(2,2,7)G) cap structure. The enzyme is specific for guanine, and N7 methylation must precede N2 methylation. Hypermethylation of the m7G cap of U snRNAs leads to their concentration in nuclear foci, their colocalization with coilin and the formation of canonical Cajal bodies (CBs). Plays a role in transcriptional regulation.</text>
</comment>
<gene>
    <name evidence="24" type="ORF">PFISCL1PPCAC_19939</name>
</gene>
<evidence type="ECO:0000256" key="17">
    <source>
        <dbReference type="ARBA" id="ARBA00049075"/>
    </source>
</evidence>
<dbReference type="GO" id="GO:0015030">
    <property type="term" value="C:Cajal body"/>
    <property type="evidence" value="ECO:0007669"/>
    <property type="project" value="UniProtKB-SubCell"/>
</dbReference>
<evidence type="ECO:0000256" key="10">
    <source>
        <dbReference type="ARBA" id="ARBA00023015"/>
    </source>
</evidence>
<feature type="non-terminal residue" evidence="24">
    <location>
        <position position="1"/>
    </location>
</feature>
<keyword evidence="7" id="KW-0489">Methyltransferase</keyword>
<evidence type="ECO:0000256" key="1">
    <source>
        <dbReference type="ARBA" id="ARBA00004408"/>
    </source>
</evidence>
<dbReference type="PANTHER" id="PTHR14741:SF32">
    <property type="entry name" value="TRIMETHYLGUANOSINE SYNTHASE"/>
    <property type="match status" value="1"/>
</dbReference>
<evidence type="ECO:0000256" key="21">
    <source>
        <dbReference type="ARBA" id="ARBA00079339"/>
    </source>
</evidence>
<keyword evidence="12" id="KW-0539">Nucleus</keyword>
<evidence type="ECO:0000256" key="12">
    <source>
        <dbReference type="ARBA" id="ARBA00023242"/>
    </source>
</evidence>
<dbReference type="GO" id="GO:0071164">
    <property type="term" value="F:RNA cap trimethylguanosine synthase activity"/>
    <property type="evidence" value="ECO:0007669"/>
    <property type="project" value="TreeGrafter"/>
</dbReference>
<evidence type="ECO:0000256" key="7">
    <source>
        <dbReference type="ARBA" id="ARBA00022603"/>
    </source>
</evidence>
<dbReference type="Gene3D" id="3.40.50.150">
    <property type="entry name" value="Vaccinia Virus protein VP39"/>
    <property type="match status" value="1"/>
</dbReference>
<evidence type="ECO:0000256" key="8">
    <source>
        <dbReference type="ARBA" id="ARBA00022679"/>
    </source>
</evidence>
<evidence type="ECO:0000256" key="2">
    <source>
        <dbReference type="ARBA" id="ARBA00004496"/>
    </source>
</evidence>
<keyword evidence="9" id="KW-0949">S-adenosyl-L-methionine</keyword>
<dbReference type="AlphaFoldDB" id="A0AAV5W9Y5"/>
<evidence type="ECO:0000256" key="3">
    <source>
        <dbReference type="ARBA" id="ARBA00004604"/>
    </source>
</evidence>
<dbReference type="GO" id="GO:0005737">
    <property type="term" value="C:cytoplasm"/>
    <property type="evidence" value="ECO:0007669"/>
    <property type="project" value="UniProtKB-SubCell"/>
</dbReference>
<comment type="subcellular location">
    <subcellularLocation>
        <location evidence="2">Cytoplasm</location>
    </subcellularLocation>
    <subcellularLocation>
        <location evidence="1">Nucleus</location>
        <location evidence="1">Cajal body</location>
    </subcellularLocation>
    <subcellularLocation>
        <location evidence="3">Nucleus</location>
        <location evidence="3">Nucleolus</location>
    </subcellularLocation>
</comment>
<evidence type="ECO:0000256" key="18">
    <source>
        <dbReference type="ARBA" id="ARBA00049790"/>
    </source>
</evidence>
<dbReference type="PANTHER" id="PTHR14741">
    <property type="entry name" value="S-ADENOSYLMETHIONINE-DEPENDENT METHYLTRANSFERASE RELATED"/>
    <property type="match status" value="1"/>
</dbReference>
<evidence type="ECO:0000256" key="15">
    <source>
        <dbReference type="ARBA" id="ARBA00048740"/>
    </source>
</evidence>
<feature type="region of interest" description="Disordered" evidence="23">
    <location>
        <begin position="286"/>
        <end position="307"/>
    </location>
</feature>
<comment type="catalytic activity">
    <reaction evidence="15">
        <text>a 5'-end (N(7)-methyl 5'-triphosphoguanosine)-ribonucleoside in snoRNA + S-adenosyl-L-methionine = a 5'-end (N(2),N(7)-dimethyl 5'-triphosphoguanosine)-ribonucleoside in snoRNA + S-adenosyl-L-homocysteine + H(+)</text>
        <dbReference type="Rhea" id="RHEA:78475"/>
        <dbReference type="Rhea" id="RHEA-COMP:19086"/>
        <dbReference type="Rhea" id="RHEA-COMP:19088"/>
        <dbReference type="ChEBI" id="CHEBI:15378"/>
        <dbReference type="ChEBI" id="CHEBI:57856"/>
        <dbReference type="ChEBI" id="CHEBI:59789"/>
        <dbReference type="ChEBI" id="CHEBI:156461"/>
        <dbReference type="ChEBI" id="CHEBI:172880"/>
    </reaction>
    <physiologicalReaction direction="left-to-right" evidence="15">
        <dbReference type="Rhea" id="RHEA:78476"/>
    </physiologicalReaction>
</comment>
<keyword evidence="25" id="KW-1185">Reference proteome</keyword>
<protein>
    <recommendedName>
        <fullName evidence="4">Trimethylguanosine synthase</fullName>
    </recommendedName>
    <alternativeName>
        <fullName evidence="18">Cap-specific guanine-N(2) methyltransferase</fullName>
    </alternativeName>
    <alternativeName>
        <fullName evidence="21">Nuclear receptor coactivator 6-interacting protein</fullName>
    </alternativeName>
    <alternativeName>
        <fullName evidence="22">PRIP-interacting protein with methyltransferase motif</fullName>
    </alternativeName>
</protein>
<comment type="catalytic activity">
    <reaction evidence="14">
        <text>a 5'-end (N(2),N(7)-dimethyl 5'-triphosphoguanosine)-ribonucleoside in snoRNA + S-adenosyl-L-methionine = a 5'-end (N(2),N(2),N(7)-trimethyl 5'-triphosphoguanosine)-ribonucleoside in snoRNA + S-adenosyl-L-homocysteine + H(+)</text>
        <dbReference type="Rhea" id="RHEA:78507"/>
        <dbReference type="Rhea" id="RHEA-COMP:19088"/>
        <dbReference type="Rhea" id="RHEA-COMP:19090"/>
        <dbReference type="ChEBI" id="CHEBI:15378"/>
        <dbReference type="ChEBI" id="CHEBI:57856"/>
        <dbReference type="ChEBI" id="CHEBI:59789"/>
        <dbReference type="ChEBI" id="CHEBI:167623"/>
        <dbReference type="ChEBI" id="CHEBI:172880"/>
    </reaction>
    <physiologicalReaction direction="left-to-right" evidence="14">
        <dbReference type="Rhea" id="RHEA:78508"/>
    </physiologicalReaction>
</comment>
<reference evidence="24" key="1">
    <citation type="submission" date="2023-10" db="EMBL/GenBank/DDBJ databases">
        <title>Genome assembly of Pristionchus species.</title>
        <authorList>
            <person name="Yoshida K."/>
            <person name="Sommer R.J."/>
        </authorList>
    </citation>
    <scope>NUCLEOTIDE SEQUENCE</scope>
    <source>
        <strain evidence="24">RS5133</strain>
    </source>
</reference>
<proteinExistence type="inferred from homology"/>
<evidence type="ECO:0000256" key="13">
    <source>
        <dbReference type="ARBA" id="ARBA00025783"/>
    </source>
</evidence>
<evidence type="ECO:0000256" key="14">
    <source>
        <dbReference type="ARBA" id="ARBA00047418"/>
    </source>
</evidence>
<organism evidence="24 25">
    <name type="scientific">Pristionchus fissidentatus</name>
    <dbReference type="NCBI Taxonomy" id="1538716"/>
    <lineage>
        <taxon>Eukaryota</taxon>
        <taxon>Metazoa</taxon>
        <taxon>Ecdysozoa</taxon>
        <taxon>Nematoda</taxon>
        <taxon>Chromadorea</taxon>
        <taxon>Rhabditida</taxon>
        <taxon>Rhabditina</taxon>
        <taxon>Diplogasteromorpha</taxon>
        <taxon>Diplogasteroidea</taxon>
        <taxon>Neodiplogasteridae</taxon>
        <taxon>Pristionchus</taxon>
    </lineage>
</organism>
<keyword evidence="6" id="KW-0597">Phosphoprotein</keyword>
<comment type="catalytic activity">
    <reaction evidence="16">
        <text>a 5'-end (N(2),N(7)-dimethyl 5'-triphosphoguanosine)-ribonucleoside in snRNA + S-adenosyl-L-methionine = a 5'-end (N(2),N(2),N(7)-trimethyl 5'-triphosphoguanosine)-ribonucleoside in snRNA + S-adenosyl-L-homocysteine + H(+)</text>
        <dbReference type="Rhea" id="RHEA:78479"/>
        <dbReference type="Rhea" id="RHEA-COMP:19087"/>
        <dbReference type="Rhea" id="RHEA-COMP:19089"/>
        <dbReference type="ChEBI" id="CHEBI:15378"/>
        <dbReference type="ChEBI" id="CHEBI:57856"/>
        <dbReference type="ChEBI" id="CHEBI:59789"/>
        <dbReference type="ChEBI" id="CHEBI:167623"/>
        <dbReference type="ChEBI" id="CHEBI:172880"/>
    </reaction>
    <physiologicalReaction direction="left-to-right" evidence="16">
        <dbReference type="Rhea" id="RHEA:78480"/>
    </physiologicalReaction>
</comment>
<dbReference type="Pfam" id="PF09445">
    <property type="entry name" value="Methyltransf_15"/>
    <property type="match status" value="1"/>
</dbReference>
<evidence type="ECO:0000256" key="22">
    <source>
        <dbReference type="ARBA" id="ARBA00081504"/>
    </source>
</evidence>
<evidence type="ECO:0000313" key="24">
    <source>
        <dbReference type="EMBL" id="GMT28642.1"/>
    </source>
</evidence>
<dbReference type="SUPFAM" id="SSF53335">
    <property type="entry name" value="S-adenosyl-L-methionine-dependent methyltransferases"/>
    <property type="match status" value="1"/>
</dbReference>
<evidence type="ECO:0000256" key="6">
    <source>
        <dbReference type="ARBA" id="ARBA00022553"/>
    </source>
</evidence>
<evidence type="ECO:0000313" key="25">
    <source>
        <dbReference type="Proteomes" id="UP001432322"/>
    </source>
</evidence>
<sequence length="547" mass="62992">LFRWMESVDNESIIHNRFKFPWKSLGSAWFWYSPDYSEFIELTFSRAYISDYDLQKASSRTAEDSLLSPMEELNVREKVKSPLSKDAHVPTTFGKKERTKRSKVRSSCYAIDELIFENYWEKHNKFYTNRVWLDLLGEQCSHEARDRLEEDLLLEPDDVILNRSGVLKSLSSLSKSNYSLTEEKWAEHVEDVKIILRRLFDLEKAKNASKRCSAFLNTINGLGFVNGLEKKMKMDEEETAELFYNGREKVDKTPGASDECDLFYDVEYNFFDPHLSQKDPALLNAKGKEEVEDEKHDRDEGVSDPPIDISSIRFDFDPVRDKMLIGTEGRNVYPMDKAIKKYWFQRKRLFSKFDEGCLLDREGWYSVTPERIAEHIADRIIRSDGMVILDAFAGIGGNSIQFALRGARVIAIDMDPVRLKCARENARVYGVEDKIEFILGDFFSVAASWKDLHCSSTLIDAVFLSPPWGGPNYLSSEAFDIREMTPNGIDIFEASHSISPNIAYFLPRNTKIEQLTSLCKCGKVEIEQASLNKKIKVITAYYGNLAY</sequence>
<name>A0AAV5W9Y5_9BILA</name>
<evidence type="ECO:0000256" key="11">
    <source>
        <dbReference type="ARBA" id="ARBA00023163"/>
    </source>
</evidence>
<evidence type="ECO:0000256" key="19">
    <source>
        <dbReference type="ARBA" id="ARBA00057179"/>
    </source>
</evidence>
<feature type="compositionally biased region" description="Basic and acidic residues" evidence="23">
    <location>
        <begin position="286"/>
        <end position="301"/>
    </location>
</feature>
<comment type="caution">
    <text evidence="24">The sequence shown here is derived from an EMBL/GenBank/DDBJ whole genome shotgun (WGS) entry which is preliminary data.</text>
</comment>
<keyword evidence="8" id="KW-0808">Transferase</keyword>
<evidence type="ECO:0000256" key="9">
    <source>
        <dbReference type="ARBA" id="ARBA00022691"/>
    </source>
</evidence>
<dbReference type="CDD" id="cd02440">
    <property type="entry name" value="AdoMet_MTases"/>
    <property type="match status" value="1"/>
</dbReference>
<comment type="subunit">
    <text evidence="20">May form homooligomers. Interacts with CREBBP/CBP, EED/WAIT1, EP300/P300, NCOA6/PRIP, PPARBP/PBP and SMN.</text>
</comment>
<dbReference type="FunFam" id="3.40.50.150:FF:000066">
    <property type="entry name" value="Trimethylguanosine synthase 1"/>
    <property type="match status" value="1"/>
</dbReference>
<accession>A0AAV5W9Y5</accession>
<keyword evidence="5" id="KW-0963">Cytoplasm</keyword>
<dbReference type="InterPro" id="IPR029063">
    <property type="entry name" value="SAM-dependent_MTases_sf"/>
</dbReference>
<comment type="similarity">
    <text evidence="13">Belongs to the methyltransferase superfamily. Trimethylguanosine synthase family.</text>
</comment>
<keyword evidence="11" id="KW-0804">Transcription</keyword>
<evidence type="ECO:0000256" key="4">
    <source>
        <dbReference type="ARBA" id="ARBA00018517"/>
    </source>
</evidence>
<dbReference type="InterPro" id="IPR019012">
    <property type="entry name" value="RNA_cap_Gua-N2-MeTrfase"/>
</dbReference>
<dbReference type="GO" id="GO:0005730">
    <property type="term" value="C:nucleolus"/>
    <property type="evidence" value="ECO:0007669"/>
    <property type="project" value="UniProtKB-SubCell"/>
</dbReference>
<dbReference type="Proteomes" id="UP001432322">
    <property type="component" value="Unassembled WGS sequence"/>
</dbReference>
<evidence type="ECO:0000256" key="20">
    <source>
        <dbReference type="ARBA" id="ARBA00064494"/>
    </source>
</evidence>